<evidence type="ECO:0000256" key="1">
    <source>
        <dbReference type="ARBA" id="ARBA00006500"/>
    </source>
</evidence>
<dbReference type="SUPFAM" id="SSF54637">
    <property type="entry name" value="Thioesterase/thiol ester dehydrase-isomerase"/>
    <property type="match status" value="2"/>
</dbReference>
<feature type="domain" description="Acyl-ACP thioesterase-like C-terminal" evidence="9">
    <location>
        <begin position="161"/>
        <end position="213"/>
    </location>
</feature>
<reference evidence="10" key="2">
    <citation type="submission" date="2021-04" db="EMBL/GenBank/DDBJ databases">
        <authorList>
            <person name="Gilroy R."/>
        </authorList>
    </citation>
    <scope>NUCLEOTIDE SEQUENCE</scope>
    <source>
        <strain evidence="10">ChiBcec15-3976</strain>
    </source>
</reference>
<keyword evidence="5" id="KW-0809">Transit peptide</keyword>
<keyword evidence="6" id="KW-0443">Lipid metabolism</keyword>
<feature type="domain" description="Acyl-ACP thioesterase N-terminal hotdog" evidence="8">
    <location>
        <begin position="15"/>
        <end position="136"/>
    </location>
</feature>
<dbReference type="CDD" id="cd00586">
    <property type="entry name" value="4HBT"/>
    <property type="match status" value="1"/>
</dbReference>
<evidence type="ECO:0000256" key="2">
    <source>
        <dbReference type="ARBA" id="ARBA00022516"/>
    </source>
</evidence>
<gene>
    <name evidence="10" type="ORF">H9910_06705</name>
</gene>
<dbReference type="AlphaFoldDB" id="A0A9D2RGP5"/>
<dbReference type="Gene3D" id="3.10.129.10">
    <property type="entry name" value="Hotdog Thioesterase"/>
    <property type="match status" value="1"/>
</dbReference>
<dbReference type="Pfam" id="PF20791">
    <property type="entry name" value="Acyl-ACP_TE_C"/>
    <property type="match status" value="1"/>
</dbReference>
<keyword evidence="4" id="KW-0276">Fatty acid metabolism</keyword>
<comment type="caution">
    <text evidence="10">The sequence shown here is derived from an EMBL/GenBank/DDBJ whole genome shotgun (WGS) entry which is preliminary data.</text>
</comment>
<evidence type="ECO:0000256" key="5">
    <source>
        <dbReference type="ARBA" id="ARBA00022946"/>
    </source>
</evidence>
<evidence type="ECO:0000313" key="11">
    <source>
        <dbReference type="Proteomes" id="UP000823909"/>
    </source>
</evidence>
<dbReference type="PANTHER" id="PTHR31727">
    <property type="entry name" value="OLEOYL-ACYL CARRIER PROTEIN THIOESTERASE 1, CHLOROPLASTIC"/>
    <property type="match status" value="1"/>
</dbReference>
<dbReference type="Pfam" id="PF01643">
    <property type="entry name" value="Acyl-ACP_TE"/>
    <property type="match status" value="1"/>
</dbReference>
<dbReference type="InterPro" id="IPR045023">
    <property type="entry name" value="FATA/B"/>
</dbReference>
<keyword evidence="3" id="KW-0378">Hydrolase</keyword>
<reference evidence="10" key="1">
    <citation type="journal article" date="2021" name="PeerJ">
        <title>Extensive microbial diversity within the chicken gut microbiome revealed by metagenomics and culture.</title>
        <authorList>
            <person name="Gilroy R."/>
            <person name="Ravi A."/>
            <person name="Getino M."/>
            <person name="Pursley I."/>
            <person name="Horton D.L."/>
            <person name="Alikhan N.F."/>
            <person name="Baker D."/>
            <person name="Gharbi K."/>
            <person name="Hall N."/>
            <person name="Watson M."/>
            <person name="Adriaenssens E.M."/>
            <person name="Foster-Nyarko E."/>
            <person name="Jarju S."/>
            <person name="Secka A."/>
            <person name="Antonio M."/>
            <person name="Oren A."/>
            <person name="Chaudhuri R.R."/>
            <person name="La Ragione R."/>
            <person name="Hildebrand F."/>
            <person name="Pallen M.J."/>
        </authorList>
    </citation>
    <scope>NUCLEOTIDE SEQUENCE</scope>
    <source>
        <strain evidence="10">ChiBcec15-3976</strain>
    </source>
</reference>
<dbReference type="GO" id="GO:0016297">
    <property type="term" value="F:fatty acyl-[ACP] hydrolase activity"/>
    <property type="evidence" value="ECO:0007669"/>
    <property type="project" value="InterPro"/>
</dbReference>
<dbReference type="GO" id="GO:0000036">
    <property type="term" value="F:acyl carrier activity"/>
    <property type="evidence" value="ECO:0007669"/>
    <property type="project" value="TreeGrafter"/>
</dbReference>
<proteinExistence type="inferred from homology"/>
<name>A0A9D2RGP5_9FIRM</name>
<dbReference type="InterPro" id="IPR029069">
    <property type="entry name" value="HotDog_dom_sf"/>
</dbReference>
<accession>A0A9D2RGP5</accession>
<dbReference type="InterPro" id="IPR049427">
    <property type="entry name" value="Acyl-ACP_TE_C"/>
</dbReference>
<evidence type="ECO:0000256" key="4">
    <source>
        <dbReference type="ARBA" id="ARBA00022832"/>
    </source>
</evidence>
<protein>
    <submittedName>
        <fullName evidence="10">Acyl-[acyl-carrier-protein] thioesterase</fullName>
    </submittedName>
</protein>
<evidence type="ECO:0000256" key="7">
    <source>
        <dbReference type="ARBA" id="ARBA00023160"/>
    </source>
</evidence>
<comment type="similarity">
    <text evidence="1">Belongs to the acyl-ACP thioesterase family.</text>
</comment>
<evidence type="ECO:0000313" key="10">
    <source>
        <dbReference type="EMBL" id="HJD42683.1"/>
    </source>
</evidence>
<evidence type="ECO:0000256" key="6">
    <source>
        <dbReference type="ARBA" id="ARBA00023098"/>
    </source>
</evidence>
<keyword evidence="2" id="KW-0444">Lipid biosynthesis</keyword>
<keyword evidence="7" id="KW-0275">Fatty acid biosynthesis</keyword>
<evidence type="ECO:0000259" key="9">
    <source>
        <dbReference type="Pfam" id="PF20791"/>
    </source>
</evidence>
<organism evidence="10 11">
    <name type="scientific">Candidatus Mediterraneibacter quadrami</name>
    <dbReference type="NCBI Taxonomy" id="2838684"/>
    <lineage>
        <taxon>Bacteria</taxon>
        <taxon>Bacillati</taxon>
        <taxon>Bacillota</taxon>
        <taxon>Clostridia</taxon>
        <taxon>Lachnospirales</taxon>
        <taxon>Lachnospiraceae</taxon>
        <taxon>Mediterraneibacter</taxon>
    </lineage>
</organism>
<dbReference type="Proteomes" id="UP000823909">
    <property type="component" value="Unassembled WGS sequence"/>
</dbReference>
<dbReference type="PANTHER" id="PTHR31727:SF6">
    <property type="entry name" value="OLEOYL-ACYL CARRIER PROTEIN THIOESTERASE 1, CHLOROPLASTIC"/>
    <property type="match status" value="1"/>
</dbReference>
<evidence type="ECO:0000256" key="3">
    <source>
        <dbReference type="ARBA" id="ARBA00022801"/>
    </source>
</evidence>
<dbReference type="InterPro" id="IPR002864">
    <property type="entry name" value="Acyl-ACP_thioesterase_NHD"/>
</dbReference>
<sequence length="241" mass="27730">MNENSRKNGFEFDGRVRYSEIDHRGTMTLPALINYFQDCTTFHSESVGLGMERLKGEKKAWVLSYWQVIVERYPKLNEKVTIGTFPTEFKGLFGNRNMYMLDEAGKRIACANSIWVFMDLEKGRPARPGAEHIEPYGIGEPLDMSYEDRKIEPPAQSRDGEAFPVRRYHIDTNEHVNNCQYVQMAMEMLPGDISVHQLRVDYKKSAVLGDMIFPKVSEEAERTVVELCDEAGKPYAVVEMR</sequence>
<dbReference type="EMBL" id="DWUU01000041">
    <property type="protein sequence ID" value="HJD42683.1"/>
    <property type="molecule type" value="Genomic_DNA"/>
</dbReference>
<evidence type="ECO:0000259" key="8">
    <source>
        <dbReference type="Pfam" id="PF01643"/>
    </source>
</evidence>